<keyword evidence="1" id="KW-0812">Transmembrane</keyword>
<name>A0A431VZE7_9DEIO</name>
<keyword evidence="1" id="KW-1133">Transmembrane helix</keyword>
<dbReference type="Proteomes" id="UP000277766">
    <property type="component" value="Unassembled WGS sequence"/>
</dbReference>
<dbReference type="AlphaFoldDB" id="A0A431VZE7"/>
<gene>
    <name evidence="2" type="ORF">EJ104_04760</name>
</gene>
<organism evidence="2 3">
    <name type="scientific">Deinococcus radiophilus</name>
    <dbReference type="NCBI Taxonomy" id="32062"/>
    <lineage>
        <taxon>Bacteria</taxon>
        <taxon>Thermotogati</taxon>
        <taxon>Deinococcota</taxon>
        <taxon>Deinococci</taxon>
        <taxon>Deinococcales</taxon>
        <taxon>Deinococcaceae</taxon>
        <taxon>Deinococcus</taxon>
    </lineage>
</organism>
<feature type="transmembrane region" description="Helical" evidence="1">
    <location>
        <begin position="46"/>
        <end position="65"/>
    </location>
</feature>
<feature type="transmembrane region" description="Helical" evidence="1">
    <location>
        <begin position="18"/>
        <end position="39"/>
    </location>
</feature>
<proteinExistence type="predicted"/>
<keyword evidence="3" id="KW-1185">Reference proteome</keyword>
<dbReference type="RefSeq" id="WP_126351616.1">
    <property type="nucleotide sequence ID" value="NZ_CP086380.1"/>
</dbReference>
<keyword evidence="1" id="KW-0472">Membrane</keyword>
<evidence type="ECO:0000313" key="3">
    <source>
        <dbReference type="Proteomes" id="UP000277766"/>
    </source>
</evidence>
<evidence type="ECO:0000313" key="2">
    <source>
        <dbReference type="EMBL" id="RTR28667.1"/>
    </source>
</evidence>
<feature type="transmembrane region" description="Helical" evidence="1">
    <location>
        <begin position="71"/>
        <end position="88"/>
    </location>
</feature>
<sequence length="94" mass="9964">MESDQAVPEQPSQRGPDLLWQLSVVLLLAVALSLLSPLVGGPTPPLVAVAVLLGLRLILQVWRAAHLGEGYNLASLALSALLLTLLLFEMGRST</sequence>
<reference evidence="2 3" key="1">
    <citation type="submission" date="2018-12" db="EMBL/GenBank/DDBJ databases">
        <title>Deinococcus radiophilus ATCC 27603 genome sequencing and assembly.</title>
        <authorList>
            <person name="Maclea K.S."/>
            <person name="Maynard C.R."/>
        </authorList>
    </citation>
    <scope>NUCLEOTIDE SEQUENCE [LARGE SCALE GENOMIC DNA]</scope>
    <source>
        <strain evidence="2 3">ATCC 27603</strain>
    </source>
</reference>
<evidence type="ECO:0000256" key="1">
    <source>
        <dbReference type="SAM" id="Phobius"/>
    </source>
</evidence>
<accession>A0A431VZE7</accession>
<dbReference type="EMBL" id="RXPE01000006">
    <property type="protein sequence ID" value="RTR28667.1"/>
    <property type="molecule type" value="Genomic_DNA"/>
</dbReference>
<comment type="caution">
    <text evidence="2">The sequence shown here is derived from an EMBL/GenBank/DDBJ whole genome shotgun (WGS) entry which is preliminary data.</text>
</comment>
<protein>
    <submittedName>
        <fullName evidence="2">Uncharacterized protein</fullName>
    </submittedName>
</protein>